<proteinExistence type="predicted"/>
<dbReference type="InterPro" id="IPR029068">
    <property type="entry name" value="Glyas_Bleomycin-R_OHBP_Dase"/>
</dbReference>
<dbReference type="PANTHER" id="PTHR36113:SF6">
    <property type="entry name" value="FOSFOMYCIN RESISTANCE PROTEIN FOSX"/>
    <property type="match status" value="1"/>
</dbReference>
<dbReference type="OrthoDB" id="6909416at2"/>
<keyword evidence="3" id="KW-0223">Dioxygenase</keyword>
<organism evidence="3 4">
    <name type="scientific">Marinomonas balearica</name>
    <dbReference type="NCBI Taxonomy" id="491947"/>
    <lineage>
        <taxon>Bacteria</taxon>
        <taxon>Pseudomonadati</taxon>
        <taxon>Pseudomonadota</taxon>
        <taxon>Gammaproteobacteria</taxon>
        <taxon>Oceanospirillales</taxon>
        <taxon>Oceanospirillaceae</taxon>
        <taxon>Marinomonas</taxon>
    </lineage>
</organism>
<dbReference type="GO" id="GO:0016829">
    <property type="term" value="F:lyase activity"/>
    <property type="evidence" value="ECO:0007669"/>
    <property type="project" value="UniProtKB-KW"/>
</dbReference>
<reference evidence="3 4" key="1">
    <citation type="submission" date="2019-03" db="EMBL/GenBank/DDBJ databases">
        <title>Genomic Encyclopedia of Type Strains, Phase III (KMG-III): the genomes of soil and plant-associated and newly described type strains.</title>
        <authorList>
            <person name="Whitman W."/>
        </authorList>
    </citation>
    <scope>NUCLEOTIDE SEQUENCE [LARGE SCALE GENOMIC DNA]</scope>
    <source>
        <strain evidence="3 4">CECT 7378</strain>
    </source>
</reference>
<dbReference type="GO" id="GO:0051213">
    <property type="term" value="F:dioxygenase activity"/>
    <property type="evidence" value="ECO:0007669"/>
    <property type="project" value="UniProtKB-KW"/>
</dbReference>
<evidence type="ECO:0000313" key="3">
    <source>
        <dbReference type="EMBL" id="TDO99589.1"/>
    </source>
</evidence>
<dbReference type="InterPro" id="IPR051332">
    <property type="entry name" value="Fosfomycin_Res_Enzymes"/>
</dbReference>
<dbReference type="InterPro" id="IPR037523">
    <property type="entry name" value="VOC_core"/>
</dbReference>
<dbReference type="RefSeq" id="WP_133502437.1">
    <property type="nucleotide sequence ID" value="NZ_SNXC01000009.1"/>
</dbReference>
<evidence type="ECO:0000313" key="4">
    <source>
        <dbReference type="Proteomes" id="UP000294656"/>
    </source>
</evidence>
<dbReference type="Gene3D" id="3.10.180.10">
    <property type="entry name" value="2,3-Dihydroxybiphenyl 1,2-Dioxygenase, domain 1"/>
    <property type="match status" value="1"/>
</dbReference>
<dbReference type="GO" id="GO:0046872">
    <property type="term" value="F:metal ion binding"/>
    <property type="evidence" value="ECO:0007669"/>
    <property type="project" value="UniProtKB-KW"/>
</dbReference>
<dbReference type="AlphaFoldDB" id="A0A4R6MHE7"/>
<accession>A0A4R6MHE7</accession>
<feature type="domain" description="VOC" evidence="2">
    <location>
        <begin position="13"/>
        <end position="131"/>
    </location>
</feature>
<keyword evidence="3" id="KW-0456">Lyase</keyword>
<evidence type="ECO:0000259" key="2">
    <source>
        <dbReference type="PROSITE" id="PS51819"/>
    </source>
</evidence>
<keyword evidence="4" id="KW-1185">Reference proteome</keyword>
<dbReference type="PROSITE" id="PS51819">
    <property type="entry name" value="VOC"/>
    <property type="match status" value="1"/>
</dbReference>
<keyword evidence="1" id="KW-0479">Metal-binding</keyword>
<dbReference type="CDD" id="cd06587">
    <property type="entry name" value="VOC"/>
    <property type="match status" value="1"/>
</dbReference>
<protein>
    <submittedName>
        <fullName evidence="3">Catechol 2,3-dioxygenase-like lactoylglutathione lyase family enzyme</fullName>
    </submittedName>
</protein>
<dbReference type="InterPro" id="IPR004360">
    <property type="entry name" value="Glyas_Fos-R_dOase_dom"/>
</dbReference>
<sequence>MKTEGEVNFPNMGLSHVELYVQDIAKMVSFYTENLGFVVTDKGEGSAGMVFLSRNPEEHHQIVLNPRESHRTVESPIDHISFRVASTVELKTFYKALSRSPDIKLDTVSHGTAWSIYFRDPENNRFEIFTDTPWHVNQPCKFAVDFSLSDEALIAFTENKIKDLPEFSIVGEWKKAHSESLES</sequence>
<keyword evidence="3" id="KW-0560">Oxidoreductase</keyword>
<evidence type="ECO:0000256" key="1">
    <source>
        <dbReference type="ARBA" id="ARBA00022723"/>
    </source>
</evidence>
<gene>
    <name evidence="3" type="ORF">DFP79_0574</name>
</gene>
<dbReference type="EMBL" id="SNXC01000009">
    <property type="protein sequence ID" value="TDO99589.1"/>
    <property type="molecule type" value="Genomic_DNA"/>
</dbReference>
<comment type="caution">
    <text evidence="3">The sequence shown here is derived from an EMBL/GenBank/DDBJ whole genome shotgun (WGS) entry which is preliminary data.</text>
</comment>
<name>A0A4R6MHE7_9GAMM</name>
<dbReference type="Proteomes" id="UP000294656">
    <property type="component" value="Unassembled WGS sequence"/>
</dbReference>
<dbReference type="SUPFAM" id="SSF54593">
    <property type="entry name" value="Glyoxalase/Bleomycin resistance protein/Dihydroxybiphenyl dioxygenase"/>
    <property type="match status" value="1"/>
</dbReference>
<dbReference type="Pfam" id="PF00903">
    <property type="entry name" value="Glyoxalase"/>
    <property type="match status" value="1"/>
</dbReference>
<dbReference type="PANTHER" id="PTHR36113">
    <property type="entry name" value="LYASE, PUTATIVE-RELATED-RELATED"/>
    <property type="match status" value="1"/>
</dbReference>